<gene>
    <name evidence="1" type="ORF">Csa_6G042320</name>
</gene>
<dbReference type="Proteomes" id="UP000029981">
    <property type="component" value="Chromosome 6"/>
</dbReference>
<proteinExistence type="predicted"/>
<dbReference type="AlphaFoldDB" id="A0A0A0K9B2"/>
<name>A0A0A0K9B2_CUCSA</name>
<keyword evidence="2" id="KW-1185">Reference proteome</keyword>
<protein>
    <submittedName>
        <fullName evidence="1">Uncharacterized protein</fullName>
    </submittedName>
</protein>
<dbReference type="EMBL" id="CM002927">
    <property type="protein sequence ID" value="KGN45998.1"/>
    <property type="molecule type" value="Genomic_DNA"/>
</dbReference>
<reference evidence="1 2" key="1">
    <citation type="journal article" date="2009" name="Nat. Genet.">
        <title>The genome of the cucumber, Cucumis sativus L.</title>
        <authorList>
            <person name="Huang S."/>
            <person name="Li R."/>
            <person name="Zhang Z."/>
            <person name="Li L."/>
            <person name="Gu X."/>
            <person name="Fan W."/>
            <person name="Lucas W.J."/>
            <person name="Wang X."/>
            <person name="Xie B."/>
            <person name="Ni P."/>
            <person name="Ren Y."/>
            <person name="Zhu H."/>
            <person name="Li J."/>
            <person name="Lin K."/>
            <person name="Jin W."/>
            <person name="Fei Z."/>
            <person name="Li G."/>
            <person name="Staub J."/>
            <person name="Kilian A."/>
            <person name="van der Vossen E.A."/>
            <person name="Wu Y."/>
            <person name="Guo J."/>
            <person name="He J."/>
            <person name="Jia Z."/>
            <person name="Ren Y."/>
            <person name="Tian G."/>
            <person name="Lu Y."/>
            <person name="Ruan J."/>
            <person name="Qian W."/>
            <person name="Wang M."/>
            <person name="Huang Q."/>
            <person name="Li B."/>
            <person name="Xuan Z."/>
            <person name="Cao J."/>
            <person name="Asan"/>
            <person name="Wu Z."/>
            <person name="Zhang J."/>
            <person name="Cai Q."/>
            <person name="Bai Y."/>
            <person name="Zhao B."/>
            <person name="Han Y."/>
            <person name="Li Y."/>
            <person name="Li X."/>
            <person name="Wang S."/>
            <person name="Shi Q."/>
            <person name="Liu S."/>
            <person name="Cho W.K."/>
            <person name="Kim J.Y."/>
            <person name="Xu Y."/>
            <person name="Heller-Uszynska K."/>
            <person name="Miao H."/>
            <person name="Cheng Z."/>
            <person name="Zhang S."/>
            <person name="Wu J."/>
            <person name="Yang Y."/>
            <person name="Kang H."/>
            <person name="Li M."/>
            <person name="Liang H."/>
            <person name="Ren X."/>
            <person name="Shi Z."/>
            <person name="Wen M."/>
            <person name="Jian M."/>
            <person name="Yang H."/>
            <person name="Zhang G."/>
            <person name="Yang Z."/>
            <person name="Chen R."/>
            <person name="Liu S."/>
            <person name="Li J."/>
            <person name="Ma L."/>
            <person name="Liu H."/>
            <person name="Zhou Y."/>
            <person name="Zhao J."/>
            <person name="Fang X."/>
            <person name="Li G."/>
            <person name="Fang L."/>
            <person name="Li Y."/>
            <person name="Liu D."/>
            <person name="Zheng H."/>
            <person name="Zhang Y."/>
            <person name="Qin N."/>
            <person name="Li Z."/>
            <person name="Yang G."/>
            <person name="Yang S."/>
            <person name="Bolund L."/>
            <person name="Kristiansen K."/>
            <person name="Zheng H."/>
            <person name="Li S."/>
            <person name="Zhang X."/>
            <person name="Yang H."/>
            <person name="Wang J."/>
            <person name="Sun R."/>
            <person name="Zhang B."/>
            <person name="Jiang S."/>
            <person name="Wang J."/>
            <person name="Du Y."/>
            <person name="Li S."/>
        </authorList>
    </citation>
    <scope>NUCLEOTIDE SEQUENCE [LARGE SCALE GENOMIC DNA]</scope>
    <source>
        <strain evidence="2">cv. 9930</strain>
    </source>
</reference>
<organism evidence="1 2">
    <name type="scientific">Cucumis sativus</name>
    <name type="common">Cucumber</name>
    <dbReference type="NCBI Taxonomy" id="3659"/>
    <lineage>
        <taxon>Eukaryota</taxon>
        <taxon>Viridiplantae</taxon>
        <taxon>Streptophyta</taxon>
        <taxon>Embryophyta</taxon>
        <taxon>Tracheophyta</taxon>
        <taxon>Spermatophyta</taxon>
        <taxon>Magnoliopsida</taxon>
        <taxon>eudicotyledons</taxon>
        <taxon>Gunneridae</taxon>
        <taxon>Pentapetalae</taxon>
        <taxon>rosids</taxon>
        <taxon>fabids</taxon>
        <taxon>Cucurbitales</taxon>
        <taxon>Cucurbitaceae</taxon>
        <taxon>Benincaseae</taxon>
        <taxon>Cucumis</taxon>
    </lineage>
</organism>
<sequence>MAELVVEMMLRKPRRSLTMQVRFVDEGRPLSTTKPWVRLECGHRSSLPLAIEESPEKKNGGRR</sequence>
<evidence type="ECO:0000313" key="2">
    <source>
        <dbReference type="Proteomes" id="UP000029981"/>
    </source>
</evidence>
<reference evidence="1 2" key="4">
    <citation type="journal article" date="2011" name="BMC Genomics">
        <title>RNA-Seq improves annotation of protein-coding genes in the cucumber genome.</title>
        <authorList>
            <person name="Li Z."/>
            <person name="Zhang Z."/>
            <person name="Yan P."/>
            <person name="Huang S."/>
            <person name="Fei Z."/>
            <person name="Lin K."/>
        </authorList>
    </citation>
    <scope>NUCLEOTIDE SEQUENCE [LARGE SCALE GENOMIC DNA]</scope>
    <source>
        <strain evidence="2">cv. 9930</strain>
    </source>
</reference>
<evidence type="ECO:0000313" key="1">
    <source>
        <dbReference type="EMBL" id="KGN45998.1"/>
    </source>
</evidence>
<dbReference type="Gramene" id="KGN45998">
    <property type="protein sequence ID" value="KGN45998"/>
    <property type="gene ID" value="Csa_6G042320"/>
</dbReference>
<reference evidence="1 2" key="2">
    <citation type="journal article" date="2009" name="PLoS ONE">
        <title>An integrated genetic and cytogenetic map of the cucumber genome.</title>
        <authorList>
            <person name="Ren Y."/>
            <person name="Zhang Z."/>
            <person name="Liu J."/>
            <person name="Staub J.E."/>
            <person name="Han Y."/>
            <person name="Cheng Z."/>
            <person name="Li X."/>
            <person name="Lu J."/>
            <person name="Miao H."/>
            <person name="Kang H."/>
            <person name="Xie B."/>
            <person name="Gu X."/>
            <person name="Wang X."/>
            <person name="Du Y."/>
            <person name="Jin W."/>
            <person name="Huang S."/>
        </authorList>
    </citation>
    <scope>NUCLEOTIDE SEQUENCE [LARGE SCALE GENOMIC DNA]</scope>
    <source>
        <strain evidence="2">cv. 9930</strain>
    </source>
</reference>
<accession>A0A0A0K9B2</accession>
<reference evidence="1 2" key="3">
    <citation type="journal article" date="2010" name="BMC Genomics">
        <title>Transcriptome sequencing and comparative analysis of cucumber flowers with different sex types.</title>
        <authorList>
            <person name="Guo S."/>
            <person name="Zheng Y."/>
            <person name="Joung J.G."/>
            <person name="Liu S."/>
            <person name="Zhang Z."/>
            <person name="Crasta O.R."/>
            <person name="Sobral B.W."/>
            <person name="Xu Y."/>
            <person name="Huang S."/>
            <person name="Fei Z."/>
        </authorList>
    </citation>
    <scope>NUCLEOTIDE SEQUENCE [LARGE SCALE GENOMIC DNA]</scope>
    <source>
        <strain evidence="2">cv. 9930</strain>
    </source>
</reference>